<proteinExistence type="predicted"/>
<organism evidence="2 3">
    <name type="scientific">Sedimenticola thiotaurini</name>
    <dbReference type="NCBI Taxonomy" id="1543721"/>
    <lineage>
        <taxon>Bacteria</taxon>
        <taxon>Pseudomonadati</taxon>
        <taxon>Pseudomonadota</taxon>
        <taxon>Gammaproteobacteria</taxon>
        <taxon>Chromatiales</taxon>
        <taxon>Sedimenticolaceae</taxon>
        <taxon>Sedimenticola</taxon>
    </lineage>
</organism>
<dbReference type="OrthoDB" id="8557943at2"/>
<protein>
    <submittedName>
        <fullName evidence="2">Uncharacterized protein</fullName>
    </submittedName>
</protein>
<gene>
    <name evidence="2" type="ORF">AAY24_14020</name>
</gene>
<dbReference type="KEGG" id="seds:AAY24_14020"/>
<feature type="chain" id="PRO_5002517387" evidence="1">
    <location>
        <begin position="26"/>
        <end position="145"/>
    </location>
</feature>
<dbReference type="SUPFAM" id="SSF75169">
    <property type="entry name" value="DsrEFH-like"/>
    <property type="match status" value="1"/>
</dbReference>
<dbReference type="RefSeq" id="WP_046860225.1">
    <property type="nucleotide sequence ID" value="NZ_CP011412.1"/>
</dbReference>
<evidence type="ECO:0000313" key="2">
    <source>
        <dbReference type="EMBL" id="AKH21296.1"/>
    </source>
</evidence>
<keyword evidence="1" id="KW-0732">Signal</keyword>
<dbReference type="PANTHER" id="PTHR37691">
    <property type="entry name" value="BLR3518 PROTEIN"/>
    <property type="match status" value="1"/>
</dbReference>
<evidence type="ECO:0000256" key="1">
    <source>
        <dbReference type="SAM" id="SignalP"/>
    </source>
</evidence>
<dbReference type="PANTHER" id="PTHR37691:SF1">
    <property type="entry name" value="BLR3518 PROTEIN"/>
    <property type="match status" value="1"/>
</dbReference>
<evidence type="ECO:0000313" key="3">
    <source>
        <dbReference type="Proteomes" id="UP000034410"/>
    </source>
</evidence>
<name>A0A0F7JY01_9GAMM</name>
<dbReference type="AlphaFoldDB" id="A0A0F7JY01"/>
<keyword evidence="3" id="KW-1185">Reference proteome</keyword>
<dbReference type="InterPro" id="IPR027396">
    <property type="entry name" value="DsrEFH-like"/>
</dbReference>
<reference evidence="2 3" key="1">
    <citation type="journal article" date="2015" name="Genome Announc.">
        <title>Complete Genome Sequence of Sedimenticola thiotaurini Strain SIP-G1, a Polyphosphate- and Polyhydroxyalkanoate-Accumulating Sulfur-Oxidizing Gammaproteobacterium Isolated from Salt Marsh Sediments.</title>
        <authorList>
            <person name="Flood B.E."/>
            <person name="Jones D.S."/>
            <person name="Bailey J.V."/>
        </authorList>
    </citation>
    <scope>NUCLEOTIDE SEQUENCE [LARGE SCALE GENOMIC DNA]</scope>
    <source>
        <strain evidence="2 3">SIP-G1</strain>
    </source>
</reference>
<feature type="signal peptide" evidence="1">
    <location>
        <begin position="1"/>
        <end position="25"/>
    </location>
</feature>
<dbReference type="Gene3D" id="3.40.1260.10">
    <property type="entry name" value="DsrEFH-like"/>
    <property type="match status" value="1"/>
</dbReference>
<dbReference type="EMBL" id="CP011412">
    <property type="protein sequence ID" value="AKH21296.1"/>
    <property type="molecule type" value="Genomic_DNA"/>
</dbReference>
<sequence>MKTINHSLMALLLCFGLFSAQILLAAEDSPHKVVIQVSTDDPQTQKTALNNAVNLQKALGQDNVEIEVVAYGPGLSLLTSNSSQGKRVTSLAMQDIKFSACGNTIRGIERKTGKKPELLEGVTMVEAGVLRLVELHEQGYTYVRP</sequence>
<accession>A0A0F7JY01</accession>
<dbReference type="Proteomes" id="UP000034410">
    <property type="component" value="Chromosome"/>
</dbReference>